<keyword evidence="3" id="KW-1185">Reference proteome</keyword>
<dbReference type="AlphaFoldDB" id="A0A0C3QNV2"/>
<dbReference type="OrthoDB" id="3228714at2759"/>
<evidence type="ECO:0000256" key="1">
    <source>
        <dbReference type="SAM" id="MobiDB-lite"/>
    </source>
</evidence>
<reference evidence="2 3" key="1">
    <citation type="submission" date="2014-04" db="EMBL/GenBank/DDBJ databases">
        <authorList>
            <consortium name="DOE Joint Genome Institute"/>
            <person name="Kuo A."/>
            <person name="Girlanda M."/>
            <person name="Perotto S."/>
            <person name="Kohler A."/>
            <person name="Nagy L.G."/>
            <person name="Floudas D."/>
            <person name="Copeland A."/>
            <person name="Barry K.W."/>
            <person name="Cichocki N."/>
            <person name="Veneault-Fourrey C."/>
            <person name="LaButti K."/>
            <person name="Lindquist E.A."/>
            <person name="Lipzen A."/>
            <person name="Lundell T."/>
            <person name="Morin E."/>
            <person name="Murat C."/>
            <person name="Sun H."/>
            <person name="Tunlid A."/>
            <person name="Henrissat B."/>
            <person name="Grigoriev I.V."/>
            <person name="Hibbett D.S."/>
            <person name="Martin F."/>
            <person name="Nordberg H.P."/>
            <person name="Cantor M.N."/>
            <person name="Hua S.X."/>
        </authorList>
    </citation>
    <scope>NUCLEOTIDE SEQUENCE [LARGE SCALE GENOMIC DNA]</scope>
    <source>
        <strain evidence="2 3">MUT 4182</strain>
    </source>
</reference>
<reference evidence="3" key="2">
    <citation type="submission" date="2015-01" db="EMBL/GenBank/DDBJ databases">
        <title>Evolutionary Origins and Diversification of the Mycorrhizal Mutualists.</title>
        <authorList>
            <consortium name="DOE Joint Genome Institute"/>
            <consortium name="Mycorrhizal Genomics Consortium"/>
            <person name="Kohler A."/>
            <person name="Kuo A."/>
            <person name="Nagy L.G."/>
            <person name="Floudas D."/>
            <person name="Copeland A."/>
            <person name="Barry K.W."/>
            <person name="Cichocki N."/>
            <person name="Veneault-Fourrey C."/>
            <person name="LaButti K."/>
            <person name="Lindquist E.A."/>
            <person name="Lipzen A."/>
            <person name="Lundell T."/>
            <person name="Morin E."/>
            <person name="Murat C."/>
            <person name="Riley R."/>
            <person name="Ohm R."/>
            <person name="Sun H."/>
            <person name="Tunlid A."/>
            <person name="Henrissat B."/>
            <person name="Grigoriev I.V."/>
            <person name="Hibbett D.S."/>
            <person name="Martin F."/>
        </authorList>
    </citation>
    <scope>NUCLEOTIDE SEQUENCE [LARGE SCALE GENOMIC DNA]</scope>
    <source>
        <strain evidence="3">MUT 4182</strain>
    </source>
</reference>
<sequence length="183" mass="19398">MTGPSVFLLRPSDRVLCLIRAQDLLIAPNTCINTKGLLSLSPSNIMTSTNDPMARPRNVTRASDDSLDSIASLSSDGDQLNRPAPRPAINASTSGSSSSSGGSAASTPATSDASLDTQKENIGVPIGQILLPGQPIVSSQHRAVDRFKEWEVANAKYLVGLDIHKRWNLYISKADLSKLGTKA</sequence>
<accession>A0A0C3QNV2</accession>
<gene>
    <name evidence="2" type="ORF">M407DRAFT_175278</name>
</gene>
<dbReference type="HOGENOM" id="CLU_1476201_0_0_1"/>
<proteinExistence type="predicted"/>
<evidence type="ECO:0000313" key="2">
    <source>
        <dbReference type="EMBL" id="KIO28849.1"/>
    </source>
</evidence>
<name>A0A0C3QNV2_9AGAM</name>
<organism evidence="2 3">
    <name type="scientific">Tulasnella calospora MUT 4182</name>
    <dbReference type="NCBI Taxonomy" id="1051891"/>
    <lineage>
        <taxon>Eukaryota</taxon>
        <taxon>Fungi</taxon>
        <taxon>Dikarya</taxon>
        <taxon>Basidiomycota</taxon>
        <taxon>Agaricomycotina</taxon>
        <taxon>Agaricomycetes</taxon>
        <taxon>Cantharellales</taxon>
        <taxon>Tulasnellaceae</taxon>
        <taxon>Tulasnella</taxon>
    </lineage>
</organism>
<feature type="compositionally biased region" description="Low complexity" evidence="1">
    <location>
        <begin position="91"/>
        <end position="114"/>
    </location>
</feature>
<dbReference type="Proteomes" id="UP000054248">
    <property type="component" value="Unassembled WGS sequence"/>
</dbReference>
<protein>
    <submittedName>
        <fullName evidence="2">Uncharacterized protein</fullName>
    </submittedName>
</protein>
<feature type="region of interest" description="Disordered" evidence="1">
    <location>
        <begin position="47"/>
        <end position="114"/>
    </location>
</feature>
<evidence type="ECO:0000313" key="3">
    <source>
        <dbReference type="Proteomes" id="UP000054248"/>
    </source>
</evidence>
<dbReference type="EMBL" id="KN822989">
    <property type="protein sequence ID" value="KIO28849.1"/>
    <property type="molecule type" value="Genomic_DNA"/>
</dbReference>